<reference evidence="11 12" key="2">
    <citation type="submission" date="2019-11" db="EMBL/GenBank/DDBJ databases">
        <title>Epiphytic Pseudomonas syringae from cherry orchards.</title>
        <authorList>
            <person name="Hulin M.T."/>
        </authorList>
    </citation>
    <scope>NUCLEOTIDE SEQUENCE [LARGE SCALE GENOMIC DNA]</scope>
    <source>
        <strain evidence="11 12">PA-6-3B</strain>
    </source>
</reference>
<evidence type="ECO:0000256" key="8">
    <source>
        <dbReference type="RuleBase" id="RU000418"/>
    </source>
</evidence>
<dbReference type="InterPro" id="IPR002423">
    <property type="entry name" value="Cpn60/GroEL/TCP-1"/>
</dbReference>
<dbReference type="NCBIfam" id="NF009487">
    <property type="entry name" value="PRK12849.1"/>
    <property type="match status" value="1"/>
</dbReference>
<dbReference type="GO" id="GO:0051082">
    <property type="term" value="F:unfolded protein binding"/>
    <property type="evidence" value="ECO:0007669"/>
    <property type="project" value="UniProtKB-UniRule"/>
</dbReference>
<accession>I4KBA9</accession>
<dbReference type="Proteomes" id="UP000814074">
    <property type="component" value="Unassembled WGS sequence"/>
</dbReference>
<feature type="binding site" evidence="7">
    <location>
        <begin position="87"/>
        <end position="91"/>
    </location>
    <ligand>
        <name>ATP</name>
        <dbReference type="ChEBI" id="CHEBI:30616"/>
    </ligand>
</feature>
<dbReference type="Gene3D" id="3.50.7.10">
    <property type="entry name" value="GroEL"/>
    <property type="match status" value="1"/>
</dbReference>
<dbReference type="NCBIfam" id="TIGR02348">
    <property type="entry name" value="GroEL"/>
    <property type="match status" value="1"/>
</dbReference>
<evidence type="ECO:0000256" key="7">
    <source>
        <dbReference type="HAMAP-Rule" id="MF_00600"/>
    </source>
</evidence>
<dbReference type="HOGENOM" id="CLU_016503_3_0_6"/>
<dbReference type="PATRIC" id="fig|1038924.3.peg.4215"/>
<comment type="function">
    <text evidence="7 9">Together with its co-chaperonin GroES, plays an essential role in assisting protein folding. The GroEL-GroES system forms a nano-cage that allows encapsulation of the non-native substrate proteins and provides a physical environment optimized to promote and accelerate protein folding.</text>
</comment>
<evidence type="ECO:0000256" key="2">
    <source>
        <dbReference type="ARBA" id="ARBA00022490"/>
    </source>
</evidence>
<evidence type="ECO:0000313" key="10">
    <source>
        <dbReference type="EMBL" id="EIK61999.1"/>
    </source>
</evidence>
<evidence type="ECO:0000256" key="5">
    <source>
        <dbReference type="ARBA" id="ARBA00023186"/>
    </source>
</evidence>
<evidence type="ECO:0000256" key="9">
    <source>
        <dbReference type="RuleBase" id="RU000419"/>
    </source>
</evidence>
<feature type="binding site" evidence="7">
    <location>
        <position position="415"/>
    </location>
    <ligand>
        <name>ATP</name>
        <dbReference type="ChEBI" id="CHEBI:30616"/>
    </ligand>
</feature>
<dbReference type="SUPFAM" id="SSF52029">
    <property type="entry name" value="GroEL apical domain-like"/>
    <property type="match status" value="1"/>
</dbReference>
<dbReference type="HAMAP" id="MF_00600">
    <property type="entry name" value="CH60"/>
    <property type="match status" value="1"/>
</dbReference>
<evidence type="ECO:0000256" key="6">
    <source>
        <dbReference type="ARBA" id="ARBA00023235"/>
    </source>
</evidence>
<dbReference type="Proteomes" id="UP000003213">
    <property type="component" value="Chromosome"/>
</dbReference>
<dbReference type="NCBIfam" id="NF009489">
    <property type="entry name" value="PRK12851.1"/>
    <property type="match status" value="1"/>
</dbReference>
<dbReference type="InterPro" id="IPR027409">
    <property type="entry name" value="GroEL-like_apical_dom_sf"/>
</dbReference>
<organism evidence="10">
    <name type="scientific">Pseudomonas lactis</name>
    <dbReference type="NCBI Taxonomy" id="1615674"/>
    <lineage>
        <taxon>Bacteria</taxon>
        <taxon>Pseudomonadati</taxon>
        <taxon>Pseudomonadota</taxon>
        <taxon>Gammaproteobacteria</taxon>
        <taxon>Pseudomonadales</taxon>
        <taxon>Pseudomonadaceae</taxon>
        <taxon>Pseudomonas</taxon>
    </lineage>
</organism>
<name>I4KBA9_9PSED</name>
<evidence type="ECO:0000256" key="3">
    <source>
        <dbReference type="ARBA" id="ARBA00022741"/>
    </source>
</evidence>
<dbReference type="CDD" id="cd03344">
    <property type="entry name" value="GroEL"/>
    <property type="match status" value="1"/>
</dbReference>
<protein>
    <recommendedName>
        <fullName evidence="7">Chaperonin GroEL</fullName>
        <ecNumber evidence="7">5.6.1.7</ecNumber>
    </recommendedName>
    <alternativeName>
        <fullName evidence="7">60 kDa chaperonin</fullName>
    </alternativeName>
    <alternativeName>
        <fullName evidence="7">Chaperonin-60</fullName>
        <shortName evidence="7">Cpn60</shortName>
    </alternativeName>
</protein>
<reference evidence="10" key="1">
    <citation type="journal article" date="2012" name="PLoS Genet.">
        <title>Comparative Genomics of Plant-Associated Pseudomonas spp.: Insights into Diversity and Inheritance of Traits Involved in Multitrophic Interactions.</title>
        <authorList>
            <person name="Loper J.E."/>
            <person name="Hassan K.A."/>
            <person name="Mavrodi D.V."/>
            <person name="Davis E.W.II."/>
            <person name="Lim C.K."/>
            <person name="Shaffer B.T."/>
            <person name="Elbourne L.D."/>
            <person name="Stockwell V.O."/>
            <person name="Hartney S.L."/>
            <person name="Breakwell K."/>
            <person name="Henkels M.D."/>
            <person name="Tetu S.G."/>
            <person name="Rangel L.I."/>
            <person name="Kidarsa T.A."/>
            <person name="Wilson N.L."/>
            <person name="van de Mortel J.E."/>
            <person name="Song C."/>
            <person name="Blumhagen R."/>
            <person name="Radune D."/>
            <person name="Hostetler J.B."/>
            <person name="Brinkac L.M."/>
            <person name="Durkin A.S."/>
            <person name="Kluepfel D.A."/>
            <person name="Wechter W.P."/>
            <person name="Anderson A.J."/>
            <person name="Kim Y.C."/>
            <person name="Pierson L.S.III."/>
            <person name="Pierson E.A."/>
            <person name="Lindow S.E."/>
            <person name="Kobayashi D.Y."/>
            <person name="Raaijmakers J.M."/>
            <person name="Weller D.M."/>
            <person name="Thomashow L.S."/>
            <person name="Allen A.E."/>
            <person name="Paulsen I.T."/>
        </authorList>
    </citation>
    <scope>NUCLEOTIDE SEQUENCE [LARGE SCALE GENOMIC DNA]</scope>
    <source>
        <strain evidence="10">SS101</strain>
    </source>
</reference>
<dbReference type="PRINTS" id="PR00298">
    <property type="entry name" value="CHAPERONIN60"/>
</dbReference>
<keyword evidence="12" id="KW-1185">Reference proteome</keyword>
<dbReference type="EMBL" id="AHPN01000001">
    <property type="protein sequence ID" value="EIK61999.1"/>
    <property type="molecule type" value="Genomic_DNA"/>
</dbReference>
<comment type="subunit">
    <text evidence="7 9">Forms a cylinder of 14 subunits composed of two heptameric rings stacked back-to-back. Interacts with the co-chaperonin GroES.</text>
</comment>
<evidence type="ECO:0000313" key="11">
    <source>
        <dbReference type="EMBL" id="MCF5152711.1"/>
    </source>
</evidence>
<dbReference type="SUPFAM" id="SSF48592">
    <property type="entry name" value="GroEL equatorial domain-like"/>
    <property type="match status" value="1"/>
</dbReference>
<keyword evidence="3 7" id="KW-0547">Nucleotide-binding</keyword>
<dbReference type="FunFam" id="3.50.7.10:FF:000001">
    <property type="entry name" value="60 kDa chaperonin"/>
    <property type="match status" value="1"/>
</dbReference>
<dbReference type="InterPro" id="IPR001844">
    <property type="entry name" value="Cpn60/GroEL"/>
</dbReference>
<dbReference type="Gene3D" id="3.30.260.10">
    <property type="entry name" value="TCP-1-like chaperonin intermediate domain"/>
    <property type="match status" value="1"/>
</dbReference>
<feature type="binding site" evidence="7">
    <location>
        <begin position="30"/>
        <end position="33"/>
    </location>
    <ligand>
        <name>ATP</name>
        <dbReference type="ChEBI" id="CHEBI:30616"/>
    </ligand>
</feature>
<dbReference type="EC" id="5.6.1.7" evidence="7"/>
<gene>
    <name evidence="7 10" type="primary">groL</name>
    <name evidence="7" type="synonym">groEL</name>
    <name evidence="11" type="ORF">GIW47_08755</name>
    <name evidence="10" type="ORF">PflSS101_4373</name>
</gene>
<evidence type="ECO:0000256" key="4">
    <source>
        <dbReference type="ARBA" id="ARBA00022840"/>
    </source>
</evidence>
<dbReference type="GO" id="GO:0005524">
    <property type="term" value="F:ATP binding"/>
    <property type="evidence" value="ECO:0007669"/>
    <property type="project" value="UniProtKB-UniRule"/>
</dbReference>
<dbReference type="SUPFAM" id="SSF54849">
    <property type="entry name" value="GroEL-intermediate domain like"/>
    <property type="match status" value="1"/>
</dbReference>
<evidence type="ECO:0000256" key="1">
    <source>
        <dbReference type="ARBA" id="ARBA00006607"/>
    </source>
</evidence>
<dbReference type="FunFam" id="1.10.560.10:FF:000001">
    <property type="entry name" value="60 kDa chaperonin"/>
    <property type="match status" value="1"/>
</dbReference>
<dbReference type="PROSITE" id="PS00296">
    <property type="entry name" value="CHAPERONINS_CPN60"/>
    <property type="match status" value="1"/>
</dbReference>
<dbReference type="GO" id="GO:0016853">
    <property type="term" value="F:isomerase activity"/>
    <property type="evidence" value="ECO:0007669"/>
    <property type="project" value="UniProtKB-KW"/>
</dbReference>
<feature type="binding site" evidence="7">
    <location>
        <position position="495"/>
    </location>
    <ligand>
        <name>ATP</name>
        <dbReference type="ChEBI" id="CHEBI:30616"/>
    </ligand>
</feature>
<comment type="caution">
    <text evidence="10">The sequence shown here is derived from an EMBL/GenBank/DDBJ whole genome shotgun (WGS) entry which is preliminary data.</text>
</comment>
<dbReference type="Gene3D" id="1.10.560.10">
    <property type="entry name" value="GroEL-like equatorial domain"/>
    <property type="match status" value="1"/>
</dbReference>
<dbReference type="Pfam" id="PF00118">
    <property type="entry name" value="Cpn60_TCP1"/>
    <property type="match status" value="1"/>
</dbReference>
<dbReference type="NCBIfam" id="NF009488">
    <property type="entry name" value="PRK12850.1"/>
    <property type="match status" value="1"/>
</dbReference>
<dbReference type="RefSeq" id="WP_003193939.1">
    <property type="nucleotide sequence ID" value="NZ_BQIH01000009.1"/>
</dbReference>
<dbReference type="GO" id="GO:0042026">
    <property type="term" value="P:protein refolding"/>
    <property type="evidence" value="ECO:0007669"/>
    <property type="project" value="UniProtKB-UniRule"/>
</dbReference>
<proteinExistence type="inferred from homology"/>
<keyword evidence="2 7" id="KW-0963">Cytoplasm</keyword>
<dbReference type="EMBL" id="WKDU01000007">
    <property type="protein sequence ID" value="MCF5152711.1"/>
    <property type="molecule type" value="Genomic_DNA"/>
</dbReference>
<dbReference type="PANTHER" id="PTHR45633">
    <property type="entry name" value="60 KDA HEAT SHOCK PROTEIN, MITOCHONDRIAL"/>
    <property type="match status" value="1"/>
</dbReference>
<comment type="subcellular location">
    <subcellularLocation>
        <location evidence="7">Cytoplasm</location>
    </subcellularLocation>
</comment>
<feature type="binding site" evidence="7">
    <location>
        <position position="51"/>
    </location>
    <ligand>
        <name>ATP</name>
        <dbReference type="ChEBI" id="CHEBI:30616"/>
    </ligand>
</feature>
<comment type="similarity">
    <text evidence="1 7 8">Belongs to the chaperonin (HSP60) family.</text>
</comment>
<feature type="binding site" evidence="7">
    <location>
        <begin position="479"/>
        <end position="481"/>
    </location>
    <ligand>
        <name>ATP</name>
        <dbReference type="ChEBI" id="CHEBI:30616"/>
    </ligand>
</feature>
<dbReference type="InterPro" id="IPR027413">
    <property type="entry name" value="GROEL-like_equatorial_sf"/>
</dbReference>
<dbReference type="GO" id="GO:0005737">
    <property type="term" value="C:cytoplasm"/>
    <property type="evidence" value="ECO:0007669"/>
    <property type="project" value="UniProtKB-SubCell"/>
</dbReference>
<dbReference type="InterPro" id="IPR027410">
    <property type="entry name" value="TCP-1-like_intermed_sf"/>
</dbReference>
<dbReference type="GO" id="GO:0140662">
    <property type="term" value="F:ATP-dependent protein folding chaperone"/>
    <property type="evidence" value="ECO:0007669"/>
    <property type="project" value="InterPro"/>
</dbReference>
<dbReference type="AlphaFoldDB" id="I4KBA9"/>
<evidence type="ECO:0000313" key="12">
    <source>
        <dbReference type="Proteomes" id="UP000814074"/>
    </source>
</evidence>
<dbReference type="InterPro" id="IPR018370">
    <property type="entry name" value="Chaperonin_Cpn60_CS"/>
</dbReference>
<keyword evidence="6 7" id="KW-0413">Isomerase</keyword>
<keyword evidence="5 7" id="KW-0143">Chaperone</keyword>
<keyword evidence="4 7" id="KW-0067">ATP-binding</keyword>
<dbReference type="NCBIfam" id="NF000592">
    <property type="entry name" value="PRK00013.1"/>
    <property type="match status" value="1"/>
</dbReference>
<sequence length="548" mass="56882">MAAKEVKFGDSARKKMLTGVNVLADAVKATLGPKGRNVIIEKSFGAPTITKDGVSVAKEIELEDRFENMGAQLVKDVASRANDDAGDGTTTATVLAQAIVNEGYKAVAAGMNPMDLKRGIDKATIAIVAELKNLSKPCADTKAIAQVGTISANSDSSIGDIIAEAMEKVGKEGVITVEEGSGLENELSVVEGMQFDRGYLSPYFVNKPETMVAELDSPLILLVDKKISNIREMLPVLEAVAKAGRPLLIVSEDVEGEALATLVVNNMRGIVKVAAVKAPGFGDRRKAMLQDIAVLTGGTVISEEIGLSLESATLENLGSAKRVTISKENTIIVDGAGVEGDIESRIAQIRAQVAETSSDYDREKLQERLAKLSGGVAVIKVGAGSEVEMKEKKARVEDALHATRAAVEEGVVPGGGVALIRALEALTNLTGDNADQNVGIAVLRRAVEAPLRQIAANSGDEPSVVVNEVKNGKGNYGYNAATGVYGDMIEMGILDPTKVTRSALQAAASIGGLILTTEAAIADKPKAEGAAGGGMPDMGGMGGMGGMM</sequence>